<organism evidence="1 2">
    <name type="scientific">Trachipleistophora hominis</name>
    <name type="common">Microsporidian parasite</name>
    <dbReference type="NCBI Taxonomy" id="72359"/>
    <lineage>
        <taxon>Eukaryota</taxon>
        <taxon>Fungi</taxon>
        <taxon>Fungi incertae sedis</taxon>
        <taxon>Microsporidia</taxon>
        <taxon>Pleistophoridae</taxon>
        <taxon>Trachipleistophora</taxon>
    </lineage>
</organism>
<feature type="non-terminal residue" evidence="1">
    <location>
        <position position="1"/>
    </location>
</feature>
<dbReference type="Proteomes" id="UP000011185">
    <property type="component" value="Unassembled WGS sequence"/>
</dbReference>
<dbReference type="OrthoDB" id="10390666at2759"/>
<proteinExistence type="predicted"/>
<dbReference type="VEuPathDB" id="MicrosporidiaDB:THOM_1091"/>
<evidence type="ECO:0000313" key="2">
    <source>
        <dbReference type="Proteomes" id="UP000011185"/>
    </source>
</evidence>
<dbReference type="EMBL" id="JH993899">
    <property type="protein sequence ID" value="ELQ75947.1"/>
    <property type="molecule type" value="Genomic_DNA"/>
</dbReference>
<name>L7JYW3_TRAHO</name>
<sequence>VKEIHSKKNLRYGKTGRIVEEVGKENYLVKIFKRNHYQLTALALRERAMQGWWGM</sequence>
<accession>L7JYW3</accession>
<keyword evidence="2" id="KW-1185">Reference proteome</keyword>
<gene>
    <name evidence="1" type="ORF">THOM_1091</name>
</gene>
<dbReference type="AlphaFoldDB" id="L7JYW3"/>
<dbReference type="HOGENOM" id="CLU_3038212_0_0_1"/>
<protein>
    <submittedName>
        <fullName evidence="1">Uncharacterized protein</fullName>
    </submittedName>
</protein>
<reference evidence="1 2" key="1">
    <citation type="journal article" date="2012" name="PLoS Pathog.">
        <title>The genome of the obligate intracellular parasite Trachipleistophora hominis: new insights into microsporidian genome dynamics and reductive evolution.</title>
        <authorList>
            <person name="Heinz E."/>
            <person name="Williams T.A."/>
            <person name="Nakjang S."/>
            <person name="Noel C.J."/>
            <person name="Swan D.C."/>
            <person name="Goldberg A.V."/>
            <person name="Harris S.R."/>
            <person name="Weinmaier T."/>
            <person name="Markert S."/>
            <person name="Becher D."/>
            <person name="Bernhardt J."/>
            <person name="Dagan T."/>
            <person name="Hacker C."/>
            <person name="Lucocq J.M."/>
            <person name="Schweder T."/>
            <person name="Rattei T."/>
            <person name="Hall N."/>
            <person name="Hirt R.P."/>
            <person name="Embley T.M."/>
        </authorList>
    </citation>
    <scope>NUCLEOTIDE SEQUENCE [LARGE SCALE GENOMIC DNA]</scope>
</reference>
<dbReference type="InParanoid" id="L7JYW3"/>
<evidence type="ECO:0000313" key="1">
    <source>
        <dbReference type="EMBL" id="ELQ75947.1"/>
    </source>
</evidence>